<dbReference type="PROSITE" id="PS51257">
    <property type="entry name" value="PROKAR_LIPOPROTEIN"/>
    <property type="match status" value="1"/>
</dbReference>
<dbReference type="InterPro" id="IPR045214">
    <property type="entry name" value="Surf1/Surf4"/>
</dbReference>
<dbReference type="RefSeq" id="WP_233677002.1">
    <property type="nucleotide sequence ID" value="NZ_JAJUOS010000007.1"/>
</dbReference>
<evidence type="ECO:0000313" key="7">
    <source>
        <dbReference type="EMBL" id="MCE5974000.1"/>
    </source>
</evidence>
<dbReference type="Pfam" id="PF02104">
    <property type="entry name" value="SURF1"/>
    <property type="match status" value="1"/>
</dbReference>
<dbReference type="PANTHER" id="PTHR23427">
    <property type="entry name" value="SURFEIT LOCUS PROTEIN"/>
    <property type="match status" value="1"/>
</dbReference>
<evidence type="ECO:0000256" key="3">
    <source>
        <dbReference type="ARBA" id="ARBA00022692"/>
    </source>
</evidence>
<dbReference type="InterPro" id="IPR002994">
    <property type="entry name" value="Surf1/Shy1"/>
</dbReference>
<evidence type="ECO:0000256" key="4">
    <source>
        <dbReference type="ARBA" id="ARBA00022989"/>
    </source>
</evidence>
<keyword evidence="3 6" id="KW-0812">Transmembrane</keyword>
<dbReference type="CDD" id="cd06662">
    <property type="entry name" value="SURF1"/>
    <property type="match status" value="1"/>
</dbReference>
<proteinExistence type="inferred from homology"/>
<sequence>MMKRYIFPLILGLGGCAILLSLGFWQLRRLEWKETMLAQIEAQIAGALQDLPPEGTPTEPLKYQPVHMSGGTTGQEILVLSGQKGVGAGYEVITAFETGEGRRVLLDRGFIREEGRAAARPSTALIVTGNLHWPTETDSYTPAPDAKTGIWFARDVPAMAAALGTEPIMVVASAIDGDTQGVEPRAITISGVPNDHLNYAITWFSLAIVWAGMTAFLLWRIRRQQI</sequence>
<comment type="subcellular location">
    <subcellularLocation>
        <location evidence="6">Cell membrane</location>
        <topology evidence="6">Multi-pass membrane protein</topology>
    </subcellularLocation>
    <subcellularLocation>
        <location evidence="1">Membrane</location>
    </subcellularLocation>
</comment>
<comment type="similarity">
    <text evidence="2 6">Belongs to the SURF1 family.</text>
</comment>
<organism evidence="7 8">
    <name type="scientific">Rhodobacter flavimaris</name>
    <dbReference type="NCBI Taxonomy" id="2907145"/>
    <lineage>
        <taxon>Bacteria</taxon>
        <taxon>Pseudomonadati</taxon>
        <taxon>Pseudomonadota</taxon>
        <taxon>Alphaproteobacteria</taxon>
        <taxon>Rhodobacterales</taxon>
        <taxon>Rhodobacter group</taxon>
        <taxon>Rhodobacter</taxon>
    </lineage>
</organism>
<protein>
    <recommendedName>
        <fullName evidence="6">SURF1-like protein</fullName>
    </recommendedName>
</protein>
<evidence type="ECO:0000256" key="5">
    <source>
        <dbReference type="ARBA" id="ARBA00023136"/>
    </source>
</evidence>
<dbReference type="PROSITE" id="PS50895">
    <property type="entry name" value="SURF1"/>
    <property type="match status" value="1"/>
</dbReference>
<dbReference type="Proteomes" id="UP001521181">
    <property type="component" value="Unassembled WGS sequence"/>
</dbReference>
<name>A0ABS8Z240_9RHOB</name>
<keyword evidence="6" id="KW-1003">Cell membrane</keyword>
<keyword evidence="4 6" id="KW-1133">Transmembrane helix</keyword>
<accession>A0ABS8Z240</accession>
<keyword evidence="8" id="KW-1185">Reference proteome</keyword>
<feature type="transmembrane region" description="Helical" evidence="6">
    <location>
        <begin position="6"/>
        <end position="27"/>
    </location>
</feature>
<feature type="transmembrane region" description="Helical" evidence="6">
    <location>
        <begin position="200"/>
        <end position="219"/>
    </location>
</feature>
<evidence type="ECO:0000256" key="2">
    <source>
        <dbReference type="ARBA" id="ARBA00007165"/>
    </source>
</evidence>
<dbReference type="PANTHER" id="PTHR23427:SF2">
    <property type="entry name" value="SURFEIT LOCUS PROTEIN 1"/>
    <property type="match status" value="1"/>
</dbReference>
<dbReference type="EMBL" id="JAJUOS010000007">
    <property type="protein sequence ID" value="MCE5974000.1"/>
    <property type="molecule type" value="Genomic_DNA"/>
</dbReference>
<evidence type="ECO:0000256" key="1">
    <source>
        <dbReference type="ARBA" id="ARBA00004370"/>
    </source>
</evidence>
<keyword evidence="5 6" id="KW-0472">Membrane</keyword>
<reference evidence="7 8" key="1">
    <citation type="submission" date="2021-12" db="EMBL/GenBank/DDBJ databases">
        <title>Sinirhodobacter sp. WL0062 is a bacterium isolated from seawater.</title>
        <authorList>
            <person name="Wang L."/>
            <person name="He W."/>
            <person name="Zhang D.-F."/>
        </authorList>
    </citation>
    <scope>NUCLEOTIDE SEQUENCE [LARGE SCALE GENOMIC DNA]</scope>
    <source>
        <strain evidence="7 8">WL0062</strain>
    </source>
</reference>
<gene>
    <name evidence="7" type="ORF">LZA78_10945</name>
</gene>
<evidence type="ECO:0000256" key="6">
    <source>
        <dbReference type="RuleBase" id="RU363076"/>
    </source>
</evidence>
<evidence type="ECO:0000313" key="8">
    <source>
        <dbReference type="Proteomes" id="UP001521181"/>
    </source>
</evidence>
<comment type="caution">
    <text evidence="7">The sequence shown here is derived from an EMBL/GenBank/DDBJ whole genome shotgun (WGS) entry which is preliminary data.</text>
</comment>